<keyword evidence="3" id="KW-1185">Reference proteome</keyword>
<dbReference type="RefSeq" id="XP_042994271.1">
    <property type="nucleotide sequence ID" value="XM_043138337.1"/>
</dbReference>
<dbReference type="GeneID" id="66061617"/>
<dbReference type="KEGG" id="uvi:66061617"/>
<dbReference type="EMBL" id="CP072753">
    <property type="protein sequence ID" value="QUC16598.1"/>
    <property type="molecule type" value="Genomic_DNA"/>
</dbReference>
<accession>A0A8E5HJT1</accession>
<name>A0A8E5HJT1_USTVR</name>
<dbReference type="Proteomes" id="UP000027002">
    <property type="component" value="Chromosome 1"/>
</dbReference>
<reference evidence="2" key="1">
    <citation type="submission" date="2020-03" db="EMBL/GenBank/DDBJ databases">
        <title>A mixture of massive structural variations and highly conserved coding sequences in Ustilaginoidea virens genome.</title>
        <authorList>
            <person name="Zhang K."/>
            <person name="Zhao Z."/>
            <person name="Zhang Z."/>
            <person name="Li Y."/>
            <person name="Hsiang T."/>
            <person name="Sun W."/>
        </authorList>
    </citation>
    <scope>NUCLEOTIDE SEQUENCE</scope>
    <source>
        <strain evidence="2">UV-8b</strain>
    </source>
</reference>
<sequence length="199" mass="22033">MRSLDSFLNPDPALQRHHHDTTPLLKERAPPLNLPPTSDSVTTAAQCRTYRLTQQDGSILPAQSEYGFRQTLPHSTIMTPSVESARPIMAPSNRTSARLSAYSMAPSFTPTVQTNDSVQAEIRNIASNLDRMENEALSSQRVVLSDEKTDNMGKLALGAKLERALDRRMSGQDAVMRPRCENVTVNITISEKKQLSEKA</sequence>
<gene>
    <name evidence="2" type="ORF">UV8b_00839</name>
</gene>
<dbReference type="OrthoDB" id="5399555at2759"/>
<feature type="region of interest" description="Disordered" evidence="1">
    <location>
        <begin position="1"/>
        <end position="41"/>
    </location>
</feature>
<evidence type="ECO:0000313" key="2">
    <source>
        <dbReference type="EMBL" id="QUC16598.1"/>
    </source>
</evidence>
<evidence type="ECO:0000256" key="1">
    <source>
        <dbReference type="SAM" id="MobiDB-lite"/>
    </source>
</evidence>
<proteinExistence type="predicted"/>
<protein>
    <submittedName>
        <fullName evidence="2">Uncharacterized protein</fullName>
    </submittedName>
</protein>
<dbReference type="AlphaFoldDB" id="A0A8E5HJT1"/>
<evidence type="ECO:0000313" key="3">
    <source>
        <dbReference type="Proteomes" id="UP000027002"/>
    </source>
</evidence>
<organism evidence="2 3">
    <name type="scientific">Ustilaginoidea virens</name>
    <name type="common">Rice false smut fungus</name>
    <name type="synonym">Villosiclava virens</name>
    <dbReference type="NCBI Taxonomy" id="1159556"/>
    <lineage>
        <taxon>Eukaryota</taxon>
        <taxon>Fungi</taxon>
        <taxon>Dikarya</taxon>
        <taxon>Ascomycota</taxon>
        <taxon>Pezizomycotina</taxon>
        <taxon>Sordariomycetes</taxon>
        <taxon>Hypocreomycetidae</taxon>
        <taxon>Hypocreales</taxon>
        <taxon>Clavicipitaceae</taxon>
        <taxon>Ustilaginoidea</taxon>
    </lineage>
</organism>